<feature type="site" description="Important for beta-aspartyl-AMP intermediate formation" evidence="10">
    <location>
        <position position="383"/>
    </location>
</feature>
<dbReference type="InterPro" id="IPR014729">
    <property type="entry name" value="Rossmann-like_a/b/a_fold"/>
</dbReference>
<dbReference type="Gene3D" id="3.60.20.10">
    <property type="entry name" value="Glutamine Phosphoribosylpyrophosphate, subunit 1, domain 1"/>
    <property type="match status" value="1"/>
</dbReference>
<evidence type="ECO:0000259" key="11">
    <source>
        <dbReference type="PROSITE" id="PS51278"/>
    </source>
</evidence>
<dbReference type="InterPro" id="IPR006426">
    <property type="entry name" value="Asn_synth_AEB"/>
</dbReference>
<dbReference type="EMBL" id="RXYK01000005">
    <property type="protein sequence ID" value="RTY38368.1"/>
    <property type="molecule type" value="Genomic_DNA"/>
</dbReference>
<organism evidence="12 13">
    <name type="scientific">Chlorobium phaeovibrioides</name>
    <dbReference type="NCBI Taxonomy" id="1094"/>
    <lineage>
        <taxon>Bacteria</taxon>
        <taxon>Pseudomonadati</taxon>
        <taxon>Chlorobiota</taxon>
        <taxon>Chlorobiia</taxon>
        <taxon>Chlorobiales</taxon>
        <taxon>Chlorobiaceae</taxon>
        <taxon>Chlorobium/Pelodictyon group</taxon>
        <taxon>Chlorobium</taxon>
    </lineage>
</organism>
<dbReference type="PANTHER" id="PTHR43284:SF1">
    <property type="entry name" value="ASPARAGINE SYNTHETASE"/>
    <property type="match status" value="1"/>
</dbReference>
<name>A0A3S0LPZ2_CHLPH</name>
<protein>
    <recommendedName>
        <fullName evidence="3">asparagine synthase (glutamine-hydrolyzing)</fullName>
        <ecNumber evidence="3">6.3.5.4</ecNumber>
    </recommendedName>
</protein>
<comment type="catalytic activity">
    <reaction evidence="7">
        <text>L-aspartate + L-glutamine + ATP + H2O = L-asparagine + L-glutamate + AMP + diphosphate + H(+)</text>
        <dbReference type="Rhea" id="RHEA:12228"/>
        <dbReference type="ChEBI" id="CHEBI:15377"/>
        <dbReference type="ChEBI" id="CHEBI:15378"/>
        <dbReference type="ChEBI" id="CHEBI:29985"/>
        <dbReference type="ChEBI" id="CHEBI:29991"/>
        <dbReference type="ChEBI" id="CHEBI:30616"/>
        <dbReference type="ChEBI" id="CHEBI:33019"/>
        <dbReference type="ChEBI" id="CHEBI:58048"/>
        <dbReference type="ChEBI" id="CHEBI:58359"/>
        <dbReference type="ChEBI" id="CHEBI:456215"/>
        <dbReference type="EC" id="6.3.5.4"/>
    </reaction>
</comment>
<dbReference type="Gene3D" id="3.40.50.620">
    <property type="entry name" value="HUPs"/>
    <property type="match status" value="1"/>
</dbReference>
<dbReference type="PROSITE" id="PS51278">
    <property type="entry name" value="GATASE_TYPE_2"/>
    <property type="match status" value="1"/>
</dbReference>
<dbReference type="SUPFAM" id="SSF52402">
    <property type="entry name" value="Adenine nucleotide alpha hydrolases-like"/>
    <property type="match status" value="1"/>
</dbReference>
<evidence type="ECO:0000256" key="3">
    <source>
        <dbReference type="ARBA" id="ARBA00012737"/>
    </source>
</evidence>
<keyword evidence="5 9" id="KW-0067">ATP-binding</keyword>
<dbReference type="GO" id="GO:0006529">
    <property type="term" value="P:asparagine biosynthetic process"/>
    <property type="evidence" value="ECO:0007669"/>
    <property type="project" value="UniProtKB-KW"/>
</dbReference>
<evidence type="ECO:0000256" key="5">
    <source>
        <dbReference type="ARBA" id="ARBA00022840"/>
    </source>
</evidence>
<gene>
    <name evidence="12" type="primary">asnB</name>
    <name evidence="12" type="ORF">EKD02_04585</name>
</gene>
<keyword evidence="8" id="KW-0028">Amino-acid biosynthesis</keyword>
<dbReference type="PANTHER" id="PTHR43284">
    <property type="entry name" value="ASPARAGINE SYNTHETASE (GLUTAMINE-HYDROLYZING)"/>
    <property type="match status" value="1"/>
</dbReference>
<dbReference type="Pfam" id="PF00733">
    <property type="entry name" value="Asn_synthase"/>
    <property type="match status" value="1"/>
</dbReference>
<comment type="caution">
    <text evidence="12">The sequence shown here is derived from an EMBL/GenBank/DDBJ whole genome shotgun (WGS) entry which is preliminary data.</text>
</comment>
<comment type="pathway">
    <text evidence="1">Amino-acid biosynthesis; L-asparagine biosynthesis; L-asparagine from L-aspartate (L-Gln route): step 1/1.</text>
</comment>
<dbReference type="GO" id="GO:0005524">
    <property type="term" value="F:ATP binding"/>
    <property type="evidence" value="ECO:0007669"/>
    <property type="project" value="UniProtKB-KW"/>
</dbReference>
<evidence type="ECO:0000313" key="13">
    <source>
        <dbReference type="Proteomes" id="UP000279908"/>
    </source>
</evidence>
<evidence type="ECO:0000256" key="1">
    <source>
        <dbReference type="ARBA" id="ARBA00005187"/>
    </source>
</evidence>
<feature type="binding site" evidence="9">
    <location>
        <begin position="381"/>
        <end position="382"/>
    </location>
    <ligand>
        <name>ATP</name>
        <dbReference type="ChEBI" id="CHEBI:30616"/>
    </ligand>
</feature>
<dbReference type="CDD" id="cd01991">
    <property type="entry name" value="Asn_synthase_B_C"/>
    <property type="match status" value="1"/>
</dbReference>
<dbReference type="SUPFAM" id="SSF56235">
    <property type="entry name" value="N-terminal nucleophile aminohydrolases (Ntn hydrolases)"/>
    <property type="match status" value="1"/>
</dbReference>
<dbReference type="GO" id="GO:0005829">
    <property type="term" value="C:cytosol"/>
    <property type="evidence" value="ECO:0007669"/>
    <property type="project" value="TreeGrafter"/>
</dbReference>
<dbReference type="EC" id="6.3.5.4" evidence="3"/>
<dbReference type="InterPro" id="IPR029055">
    <property type="entry name" value="Ntn_hydrolases_N"/>
</dbReference>
<dbReference type="AlphaFoldDB" id="A0A3S0LPZ2"/>
<keyword evidence="12" id="KW-0436">Ligase</keyword>
<dbReference type="PIRSF" id="PIRSF001589">
    <property type="entry name" value="Asn_synthetase_glu-h"/>
    <property type="match status" value="1"/>
</dbReference>
<evidence type="ECO:0000256" key="9">
    <source>
        <dbReference type="PIRSR" id="PIRSR001589-2"/>
    </source>
</evidence>
<sequence length="650" mass="72000">MCGIAGFFDPAGFNADEAAATANRMANAIRHRGPDDSGVWVDAEAGIALAHRRLSVLDLSPSGHQPMHSRSGRYAITYNGEIYNHHDLKKELERASSSAMQWAGHSDTEVLLACVERWGIEDTLKRLTGMFAFALWDRASRTLTLARDRMGEKPLYYGLQNGIVLFGSELKALKPHPAFQGVIDSGAVAMQLRYSSIPAPHSIYRRVWKLMPGTRLSLHGVGTGATELPEPIPYWSLRAVIAEAAGNSFIVDEVEAALQLEGLLTDAVGRQMESDVPLGAFLSGGIDSSTIVALMQAQARGPVKTFTVGFQEQAFNEAHHAKDVARHLGTDHTELLVTAQDALAIIPELPELYDEPFSDSSQIPTALIARLTRHHVTVALSGDGADELFGGYNRYLAASSILSKTARIPLSIRRRVADKVNALPDTALDFLGRPLGMAETALKMRKFANVLAARDADEYYQRLITTIRNPYHLLKARGDTPANQNPCLAISDFLHDPELRMMACDALTYLPNDILVKLDRASMGASLETRAPFLDHRVVEFALHLPLYMKIRRGRGKLLLRKVLGRYVPDELIERPKTGFAVPIGNWLSGPLKEWAEHLLRAGRLRNEGFFDAEAVRALWQEHVSGRRSHPHQLWAIVMFQAWLEREQNT</sequence>
<dbReference type="CDD" id="cd00712">
    <property type="entry name" value="AsnB"/>
    <property type="match status" value="1"/>
</dbReference>
<evidence type="ECO:0000256" key="2">
    <source>
        <dbReference type="ARBA" id="ARBA00005752"/>
    </source>
</evidence>
<keyword evidence="8" id="KW-0061">Asparagine biosynthesis</keyword>
<accession>A0A3S0LPZ2</accession>
<evidence type="ECO:0000313" key="12">
    <source>
        <dbReference type="EMBL" id="RTY38368.1"/>
    </source>
</evidence>
<keyword evidence="4 9" id="KW-0547">Nucleotide-binding</keyword>
<evidence type="ECO:0000256" key="10">
    <source>
        <dbReference type="PIRSR" id="PIRSR001589-3"/>
    </source>
</evidence>
<dbReference type="Pfam" id="PF13522">
    <property type="entry name" value="GATase_6"/>
    <property type="match status" value="1"/>
</dbReference>
<evidence type="ECO:0000256" key="4">
    <source>
        <dbReference type="ARBA" id="ARBA00022741"/>
    </source>
</evidence>
<dbReference type="InterPro" id="IPR033738">
    <property type="entry name" value="AsnB_N"/>
</dbReference>
<feature type="binding site" evidence="9">
    <location>
        <position position="107"/>
    </location>
    <ligand>
        <name>L-glutamine</name>
        <dbReference type="ChEBI" id="CHEBI:58359"/>
    </ligand>
</feature>
<dbReference type="GO" id="GO:0004066">
    <property type="term" value="F:asparagine synthase (glutamine-hydrolyzing) activity"/>
    <property type="evidence" value="ECO:0007669"/>
    <property type="project" value="UniProtKB-EC"/>
</dbReference>
<feature type="domain" description="Glutamine amidotransferase type-2" evidence="11">
    <location>
        <begin position="2"/>
        <end position="221"/>
    </location>
</feature>
<feature type="binding site" evidence="9">
    <location>
        <position position="308"/>
    </location>
    <ligand>
        <name>ATP</name>
        <dbReference type="ChEBI" id="CHEBI:30616"/>
    </ligand>
</feature>
<dbReference type="InterPro" id="IPR001962">
    <property type="entry name" value="Asn_synthase"/>
</dbReference>
<dbReference type="RefSeq" id="WP_126384024.1">
    <property type="nucleotide sequence ID" value="NZ_RXYK01000005.1"/>
</dbReference>
<dbReference type="Proteomes" id="UP000279908">
    <property type="component" value="Unassembled WGS sequence"/>
</dbReference>
<reference evidence="12 13" key="1">
    <citation type="submission" date="2018-12" db="EMBL/GenBank/DDBJ databases">
        <authorList>
            <person name="Lunina O.N."/>
            <person name="Grouzdev D.S."/>
            <person name="Gorlenko V.M."/>
            <person name="Savvichev A.S."/>
        </authorList>
    </citation>
    <scope>NUCLEOTIDE SEQUENCE [LARGE SCALE GENOMIC DNA]</scope>
    <source>
        <strain evidence="12 13">BrKhr-17</strain>
    </source>
</reference>
<proteinExistence type="inferred from homology"/>
<evidence type="ECO:0000256" key="6">
    <source>
        <dbReference type="ARBA" id="ARBA00022962"/>
    </source>
</evidence>
<evidence type="ECO:0000256" key="8">
    <source>
        <dbReference type="PIRSR" id="PIRSR001589-1"/>
    </source>
</evidence>
<evidence type="ECO:0000256" key="7">
    <source>
        <dbReference type="ARBA" id="ARBA00048741"/>
    </source>
</evidence>
<dbReference type="NCBIfam" id="TIGR01536">
    <property type="entry name" value="asn_synth_AEB"/>
    <property type="match status" value="1"/>
</dbReference>
<dbReference type="InterPro" id="IPR051786">
    <property type="entry name" value="ASN_synthetase/amidase"/>
</dbReference>
<feature type="active site" description="For GATase activity" evidence="8">
    <location>
        <position position="2"/>
    </location>
</feature>
<keyword evidence="6 8" id="KW-0315">Glutamine amidotransferase</keyword>
<dbReference type="InterPro" id="IPR017932">
    <property type="entry name" value="GATase_2_dom"/>
</dbReference>
<comment type="similarity">
    <text evidence="2">Belongs to the asparagine synthetase family.</text>
</comment>